<dbReference type="SUPFAM" id="SSF54427">
    <property type="entry name" value="NTF2-like"/>
    <property type="match status" value="1"/>
</dbReference>
<comment type="caution">
    <text evidence="2">The sequence shown here is derived from an EMBL/GenBank/DDBJ whole genome shotgun (WGS) entry which is preliminary data.</text>
</comment>
<organism evidence="2 3">
    <name type="scientific">Altericroceibacterium endophyticum</name>
    <dbReference type="NCBI Taxonomy" id="1808508"/>
    <lineage>
        <taxon>Bacteria</taxon>
        <taxon>Pseudomonadati</taxon>
        <taxon>Pseudomonadota</taxon>
        <taxon>Alphaproteobacteria</taxon>
        <taxon>Sphingomonadales</taxon>
        <taxon>Erythrobacteraceae</taxon>
        <taxon>Altericroceibacterium</taxon>
    </lineage>
</organism>
<keyword evidence="3" id="KW-1185">Reference proteome</keyword>
<sequence length="137" mass="15674">MTERGDLRDWFETYLAAFNRGDSEEFGAYYADQVVFQGQAAQVVGRDAVIRFYDEVRQYLEERVELLSFVGAGDGQHIFAELRTNLRAVKDWPDMPTGAMAAGDERWSVNFALYDIEDQRFTRVRTARVASSKRASS</sequence>
<dbReference type="EMBL" id="WTYT01000005">
    <property type="protein sequence ID" value="MXO66593.1"/>
    <property type="molecule type" value="Genomic_DNA"/>
</dbReference>
<dbReference type="AlphaFoldDB" id="A0A6I4T9B4"/>
<protein>
    <submittedName>
        <fullName evidence="2">DUF4440 domain-containing protein</fullName>
    </submittedName>
</protein>
<proteinExistence type="predicted"/>
<dbReference type="OrthoDB" id="26840at2"/>
<accession>A0A6I4T9B4</accession>
<feature type="domain" description="SnoaL-like" evidence="1">
    <location>
        <begin position="12"/>
        <end position="123"/>
    </location>
</feature>
<dbReference type="InterPro" id="IPR032710">
    <property type="entry name" value="NTF2-like_dom_sf"/>
</dbReference>
<dbReference type="InterPro" id="IPR037401">
    <property type="entry name" value="SnoaL-like"/>
</dbReference>
<dbReference type="Pfam" id="PF12680">
    <property type="entry name" value="SnoaL_2"/>
    <property type="match status" value="1"/>
</dbReference>
<evidence type="ECO:0000313" key="3">
    <source>
        <dbReference type="Proteomes" id="UP000438476"/>
    </source>
</evidence>
<dbReference type="Proteomes" id="UP000438476">
    <property type="component" value="Unassembled WGS sequence"/>
</dbReference>
<dbReference type="Gene3D" id="3.10.450.50">
    <property type="match status" value="1"/>
</dbReference>
<name>A0A6I4T9B4_9SPHN</name>
<gene>
    <name evidence="2" type="ORF">GRI91_12575</name>
</gene>
<evidence type="ECO:0000313" key="2">
    <source>
        <dbReference type="EMBL" id="MXO66593.1"/>
    </source>
</evidence>
<dbReference type="RefSeq" id="WP_160737028.1">
    <property type="nucleotide sequence ID" value="NZ_WTYT01000005.1"/>
</dbReference>
<evidence type="ECO:0000259" key="1">
    <source>
        <dbReference type="Pfam" id="PF12680"/>
    </source>
</evidence>
<reference evidence="2 3" key="1">
    <citation type="submission" date="2019-12" db="EMBL/GenBank/DDBJ databases">
        <title>Genomic-based taxomic classification of the family Erythrobacteraceae.</title>
        <authorList>
            <person name="Xu L."/>
        </authorList>
    </citation>
    <scope>NUCLEOTIDE SEQUENCE [LARGE SCALE GENOMIC DNA]</scope>
    <source>
        <strain evidence="2 3">LMG 29518</strain>
    </source>
</reference>